<name>A0A2M4B553_9DIPT</name>
<reference evidence="2" key="1">
    <citation type="submission" date="2018-01" db="EMBL/GenBank/DDBJ databases">
        <title>An insight into the sialome of Amazonian anophelines.</title>
        <authorList>
            <person name="Ribeiro J.M."/>
            <person name="Scarpassa V."/>
            <person name="Calvo E."/>
        </authorList>
    </citation>
    <scope>NUCLEOTIDE SEQUENCE</scope>
    <source>
        <tissue evidence="2">Salivary glands</tissue>
    </source>
</reference>
<proteinExistence type="predicted"/>
<dbReference type="AlphaFoldDB" id="A0A2M4B553"/>
<sequence>MRIFIMFASLAIESQAAAIDAVQSRTICVSLTKSSPVSSTTYIALKNVTHFSRSAKKESEGKSKRFYKKSDRGRVTYCRWKSFRRAGLP</sequence>
<evidence type="ECO:0000313" key="2">
    <source>
        <dbReference type="EMBL" id="MBW48185.1"/>
    </source>
</evidence>
<feature type="signal peptide" evidence="1">
    <location>
        <begin position="1"/>
        <end position="16"/>
    </location>
</feature>
<dbReference type="EMBL" id="GGFK01014864">
    <property type="protein sequence ID" value="MBW48185.1"/>
    <property type="molecule type" value="Transcribed_RNA"/>
</dbReference>
<accession>A0A2M4B553</accession>
<keyword evidence="1" id="KW-0732">Signal</keyword>
<protein>
    <submittedName>
        <fullName evidence="2">Putative secreted protein</fullName>
    </submittedName>
</protein>
<feature type="chain" id="PRO_5014811516" evidence="1">
    <location>
        <begin position="17"/>
        <end position="89"/>
    </location>
</feature>
<organism evidence="2">
    <name type="scientific">Anopheles triannulatus</name>
    <dbReference type="NCBI Taxonomy" id="58253"/>
    <lineage>
        <taxon>Eukaryota</taxon>
        <taxon>Metazoa</taxon>
        <taxon>Ecdysozoa</taxon>
        <taxon>Arthropoda</taxon>
        <taxon>Hexapoda</taxon>
        <taxon>Insecta</taxon>
        <taxon>Pterygota</taxon>
        <taxon>Neoptera</taxon>
        <taxon>Endopterygota</taxon>
        <taxon>Diptera</taxon>
        <taxon>Nematocera</taxon>
        <taxon>Culicoidea</taxon>
        <taxon>Culicidae</taxon>
        <taxon>Anophelinae</taxon>
        <taxon>Anopheles</taxon>
    </lineage>
</organism>
<evidence type="ECO:0000256" key="1">
    <source>
        <dbReference type="SAM" id="SignalP"/>
    </source>
</evidence>